<comment type="caution">
    <text evidence="1">The sequence shown here is derived from an EMBL/GenBank/DDBJ whole genome shotgun (WGS) entry which is preliminary data.</text>
</comment>
<dbReference type="Proteomes" id="UP000587880">
    <property type="component" value="Unassembled WGS sequence"/>
</dbReference>
<proteinExistence type="predicted"/>
<protein>
    <submittedName>
        <fullName evidence="1">Uncharacterized protein</fullName>
    </submittedName>
</protein>
<dbReference type="AlphaFoldDB" id="A0A7X9SR74"/>
<accession>A0A7X9SR74</accession>
<evidence type="ECO:0000313" key="1">
    <source>
        <dbReference type="EMBL" id="NMF06569.1"/>
    </source>
</evidence>
<gene>
    <name evidence="1" type="ORF">HF849_17780</name>
</gene>
<sequence>MNVLEYIDDKKFRIYKKKLCSKKGGKYQIYYLIVYEDIIMDVFWEVEIGRISEGRLSYDNTDLIVYKIVEKIDNRYFSFWNKDRIEYRIGQEIQCYTEVGMFFCKTIEQARSENFSNRTDIAELTAKVKIDDLIGGDLRSLQFNKCTPIEIIC</sequence>
<dbReference type="RefSeq" id="WP_039771166.1">
    <property type="nucleotide sequence ID" value="NZ_JABAGD010000036.1"/>
</dbReference>
<dbReference type="EMBL" id="JABAGD010000036">
    <property type="protein sequence ID" value="NMF06569.1"/>
    <property type="molecule type" value="Genomic_DNA"/>
</dbReference>
<organism evidence="1 2">
    <name type="scientific">Clostridium beijerinckii</name>
    <name type="common">Clostridium MP</name>
    <dbReference type="NCBI Taxonomy" id="1520"/>
    <lineage>
        <taxon>Bacteria</taxon>
        <taxon>Bacillati</taxon>
        <taxon>Bacillota</taxon>
        <taxon>Clostridia</taxon>
        <taxon>Eubacteriales</taxon>
        <taxon>Clostridiaceae</taxon>
        <taxon>Clostridium</taxon>
    </lineage>
</organism>
<name>A0A7X9SR74_CLOBE</name>
<reference evidence="1 2" key="1">
    <citation type="submission" date="2020-04" db="EMBL/GenBank/DDBJ databases">
        <authorList>
            <person name="Hitch T.C.A."/>
            <person name="Wylensek D."/>
            <person name="Clavel T."/>
        </authorList>
    </citation>
    <scope>NUCLEOTIDE SEQUENCE [LARGE SCALE GENOMIC DNA]</scope>
    <source>
        <strain evidence="1 2">WB01_NA02</strain>
    </source>
</reference>
<evidence type="ECO:0000313" key="2">
    <source>
        <dbReference type="Proteomes" id="UP000587880"/>
    </source>
</evidence>